<dbReference type="GeneID" id="98062386"/>
<dbReference type="InterPro" id="IPR050097">
    <property type="entry name" value="Ferredoxin-NADP_redctase_2"/>
</dbReference>
<reference evidence="7 8" key="1">
    <citation type="submission" date="2017-04" db="EMBL/GenBank/DDBJ databases">
        <title>Monoglobus pectinilyticus 14 draft genome.</title>
        <authorList>
            <person name="Kim C."/>
            <person name="Rosendale D.I."/>
            <person name="Kelly W.J."/>
            <person name="Tannock G.W."/>
            <person name="Patchett M.L."/>
            <person name="Jordens J.Z."/>
        </authorList>
    </citation>
    <scope>NUCLEOTIDE SEQUENCE [LARGE SCALE GENOMIC DNA]</scope>
    <source>
        <strain evidence="7 8">14</strain>
    </source>
</reference>
<keyword evidence="2" id="KW-0274">FAD</keyword>
<dbReference type="InterPro" id="IPR036188">
    <property type="entry name" value="FAD/NAD-bd_sf"/>
</dbReference>
<keyword evidence="1" id="KW-0285">Flavoprotein</keyword>
<evidence type="ECO:0000256" key="1">
    <source>
        <dbReference type="ARBA" id="ARBA00022630"/>
    </source>
</evidence>
<feature type="domain" description="FAD/NAD(P)-binding" evidence="6">
    <location>
        <begin position="2"/>
        <end position="289"/>
    </location>
</feature>
<keyword evidence="5" id="KW-0676">Redox-active center</keyword>
<dbReference type="PROSITE" id="PS00573">
    <property type="entry name" value="PYRIDINE_REDOX_2"/>
    <property type="match status" value="1"/>
</dbReference>
<keyword evidence="3 7" id="KW-0560">Oxidoreductase</keyword>
<proteinExistence type="predicted"/>
<keyword evidence="8" id="KW-1185">Reference proteome</keyword>
<evidence type="ECO:0000256" key="5">
    <source>
        <dbReference type="ARBA" id="ARBA00023284"/>
    </source>
</evidence>
<dbReference type="RefSeq" id="WP_102365369.1">
    <property type="nucleotide sequence ID" value="NZ_CP020991.1"/>
</dbReference>
<organism evidence="7 8">
    <name type="scientific">Monoglobus pectinilyticus</name>
    <dbReference type="NCBI Taxonomy" id="1981510"/>
    <lineage>
        <taxon>Bacteria</taxon>
        <taxon>Bacillati</taxon>
        <taxon>Bacillota</taxon>
        <taxon>Clostridia</taxon>
        <taxon>Monoglobales</taxon>
        <taxon>Monoglobaceae</taxon>
        <taxon>Monoglobus</taxon>
    </lineage>
</organism>
<dbReference type="AlphaFoldDB" id="A0A2K9P1K6"/>
<evidence type="ECO:0000256" key="2">
    <source>
        <dbReference type="ARBA" id="ARBA00022827"/>
    </source>
</evidence>
<sequence>MYDAVIIGAGTAGMTAGIYLARQGKRAIILEGNTYGGQIVNSLGVENYPGIKNISGFDFATALYEQVLELGGEIDYGEVVGIKVNDNSKTVLTADKEYECERVIIATGAANRNLGVDGEEDLVGLGVSYCATCDGAFFREKKVAVVGGGNTALEDAEFLSGLCETVYIIHRRDEFRGDQSTVEKLKQKSNVEFILNSTVTAFKKGEDGRLNGVELQNKISGEISGLAVDGLFVAVGQIPNTGFLKGLVELDAAGYVISGEDCKTNIDGIYAAGDCRTKPLRQLATAAADGAVATM</sequence>
<dbReference type="SUPFAM" id="SSF51905">
    <property type="entry name" value="FAD/NAD(P)-binding domain"/>
    <property type="match status" value="1"/>
</dbReference>
<dbReference type="PRINTS" id="PR00368">
    <property type="entry name" value="FADPNR"/>
</dbReference>
<dbReference type="Proteomes" id="UP000235589">
    <property type="component" value="Chromosome"/>
</dbReference>
<evidence type="ECO:0000259" key="6">
    <source>
        <dbReference type="Pfam" id="PF07992"/>
    </source>
</evidence>
<dbReference type="GO" id="GO:0004791">
    <property type="term" value="F:thioredoxin-disulfide reductase (NADPH) activity"/>
    <property type="evidence" value="ECO:0007669"/>
    <property type="project" value="UniProtKB-EC"/>
</dbReference>
<dbReference type="PRINTS" id="PR00469">
    <property type="entry name" value="PNDRDTASEII"/>
</dbReference>
<dbReference type="KEGG" id="mpec:B9O19_00971"/>
<dbReference type="InterPro" id="IPR023753">
    <property type="entry name" value="FAD/NAD-binding_dom"/>
</dbReference>
<dbReference type="Pfam" id="PF07992">
    <property type="entry name" value="Pyr_redox_2"/>
    <property type="match status" value="1"/>
</dbReference>
<dbReference type="Gene3D" id="3.50.50.60">
    <property type="entry name" value="FAD/NAD(P)-binding domain"/>
    <property type="match status" value="2"/>
</dbReference>
<evidence type="ECO:0000313" key="7">
    <source>
        <dbReference type="EMBL" id="AUO19142.1"/>
    </source>
</evidence>
<evidence type="ECO:0000313" key="8">
    <source>
        <dbReference type="Proteomes" id="UP000235589"/>
    </source>
</evidence>
<dbReference type="InterPro" id="IPR008255">
    <property type="entry name" value="Pyr_nucl-diS_OxRdtase_2_AS"/>
</dbReference>
<accession>A0A2K9P1K6</accession>
<evidence type="ECO:0000256" key="4">
    <source>
        <dbReference type="ARBA" id="ARBA00023157"/>
    </source>
</evidence>
<gene>
    <name evidence="7" type="ORF">B9O19_00971</name>
</gene>
<evidence type="ECO:0000256" key="3">
    <source>
        <dbReference type="ARBA" id="ARBA00023002"/>
    </source>
</evidence>
<name>A0A2K9P1K6_9FIRM</name>
<dbReference type="PANTHER" id="PTHR48105">
    <property type="entry name" value="THIOREDOXIN REDUCTASE 1-RELATED-RELATED"/>
    <property type="match status" value="1"/>
</dbReference>
<dbReference type="EMBL" id="CP020991">
    <property type="protein sequence ID" value="AUO19142.1"/>
    <property type="molecule type" value="Genomic_DNA"/>
</dbReference>
<dbReference type="EC" id="1.8.1.9" evidence="7"/>
<dbReference type="OrthoDB" id="9806179at2"/>
<protein>
    <submittedName>
        <fullName evidence="7">Thioredoxin-disulfide reductase</fullName>
        <ecNumber evidence="7">1.8.1.9</ecNumber>
    </submittedName>
</protein>
<keyword evidence="4" id="KW-1015">Disulfide bond</keyword>